<dbReference type="SUPFAM" id="SSF103473">
    <property type="entry name" value="MFS general substrate transporter"/>
    <property type="match status" value="2"/>
</dbReference>
<feature type="transmembrane region" description="Helical" evidence="6">
    <location>
        <begin position="203"/>
        <end position="223"/>
    </location>
</feature>
<accession>A0A5C7H045</accession>
<evidence type="ECO:0000256" key="6">
    <source>
        <dbReference type="SAM" id="Phobius"/>
    </source>
</evidence>
<feature type="transmembrane region" description="Helical" evidence="6">
    <location>
        <begin position="798"/>
        <end position="818"/>
    </location>
</feature>
<evidence type="ECO:0000313" key="7">
    <source>
        <dbReference type="EMBL" id="TXG50410.1"/>
    </source>
</evidence>
<protein>
    <submittedName>
        <fullName evidence="7">Uncharacterized protein</fullName>
    </submittedName>
</protein>
<dbReference type="PANTHER" id="PTHR11654">
    <property type="entry name" value="OLIGOPEPTIDE TRANSPORTER-RELATED"/>
    <property type="match status" value="1"/>
</dbReference>
<feature type="transmembrane region" description="Helical" evidence="6">
    <location>
        <begin position="1243"/>
        <end position="1261"/>
    </location>
</feature>
<comment type="caution">
    <text evidence="7">The sequence shown here is derived from an EMBL/GenBank/DDBJ whole genome shotgun (WGS) entry which is preliminary data.</text>
</comment>
<dbReference type="InterPro" id="IPR000109">
    <property type="entry name" value="POT_fam"/>
</dbReference>
<dbReference type="InterPro" id="IPR036259">
    <property type="entry name" value="MFS_trans_sf"/>
</dbReference>
<feature type="transmembrane region" description="Helical" evidence="6">
    <location>
        <begin position="321"/>
        <end position="340"/>
    </location>
</feature>
<evidence type="ECO:0000256" key="2">
    <source>
        <dbReference type="ARBA" id="ARBA00005982"/>
    </source>
</evidence>
<feature type="transmembrane region" description="Helical" evidence="6">
    <location>
        <begin position="1113"/>
        <end position="1133"/>
    </location>
</feature>
<evidence type="ECO:0000313" key="8">
    <source>
        <dbReference type="Proteomes" id="UP000323000"/>
    </source>
</evidence>
<dbReference type="GO" id="GO:0016020">
    <property type="term" value="C:membrane"/>
    <property type="evidence" value="ECO:0007669"/>
    <property type="project" value="UniProtKB-SubCell"/>
</dbReference>
<evidence type="ECO:0000256" key="5">
    <source>
        <dbReference type="ARBA" id="ARBA00023136"/>
    </source>
</evidence>
<evidence type="ECO:0000256" key="3">
    <source>
        <dbReference type="ARBA" id="ARBA00022692"/>
    </source>
</evidence>
<keyword evidence="4 6" id="KW-1133">Transmembrane helix</keyword>
<keyword evidence="5 6" id="KW-0472">Membrane</keyword>
<organism evidence="7 8">
    <name type="scientific">Acer yangbiense</name>
    <dbReference type="NCBI Taxonomy" id="1000413"/>
    <lineage>
        <taxon>Eukaryota</taxon>
        <taxon>Viridiplantae</taxon>
        <taxon>Streptophyta</taxon>
        <taxon>Embryophyta</taxon>
        <taxon>Tracheophyta</taxon>
        <taxon>Spermatophyta</taxon>
        <taxon>Magnoliopsida</taxon>
        <taxon>eudicotyledons</taxon>
        <taxon>Gunneridae</taxon>
        <taxon>Pentapetalae</taxon>
        <taxon>rosids</taxon>
        <taxon>malvids</taxon>
        <taxon>Sapindales</taxon>
        <taxon>Sapindaceae</taxon>
        <taxon>Hippocastanoideae</taxon>
        <taxon>Acereae</taxon>
        <taxon>Acer</taxon>
    </lineage>
</organism>
<dbReference type="CDD" id="cd17416">
    <property type="entry name" value="MFS_NPF1_2"/>
    <property type="match status" value="2"/>
</dbReference>
<feature type="transmembrane region" description="Helical" evidence="6">
    <location>
        <begin position="360"/>
        <end position="381"/>
    </location>
</feature>
<dbReference type="GO" id="GO:0022857">
    <property type="term" value="F:transmembrane transporter activity"/>
    <property type="evidence" value="ECO:0007669"/>
    <property type="project" value="InterPro"/>
</dbReference>
<feature type="transmembrane region" description="Helical" evidence="6">
    <location>
        <begin position="838"/>
        <end position="859"/>
    </location>
</feature>
<keyword evidence="8" id="KW-1185">Reference proteome</keyword>
<dbReference type="Pfam" id="PF00854">
    <property type="entry name" value="PTR2"/>
    <property type="match status" value="3"/>
</dbReference>
<name>A0A5C7H045_9ROSI</name>
<feature type="transmembrane region" description="Helical" evidence="6">
    <location>
        <begin position="1070"/>
        <end position="1092"/>
    </location>
</feature>
<feature type="transmembrane region" description="Helical" evidence="6">
    <location>
        <begin position="913"/>
        <end position="933"/>
    </location>
</feature>
<feature type="transmembrane region" description="Helical" evidence="6">
    <location>
        <begin position="443"/>
        <end position="469"/>
    </location>
</feature>
<dbReference type="EMBL" id="VAHF01000011">
    <property type="protein sequence ID" value="TXG50410.1"/>
    <property type="molecule type" value="Genomic_DNA"/>
</dbReference>
<evidence type="ECO:0000256" key="4">
    <source>
        <dbReference type="ARBA" id="ARBA00022989"/>
    </source>
</evidence>
<feature type="transmembrane region" description="Helical" evidence="6">
    <location>
        <begin position="1153"/>
        <end position="1179"/>
    </location>
</feature>
<feature type="transmembrane region" description="Helical" evidence="6">
    <location>
        <begin position="533"/>
        <end position="551"/>
    </location>
</feature>
<comment type="subcellular location">
    <subcellularLocation>
        <location evidence="1">Membrane</location>
        <topology evidence="1">Multi-pass membrane protein</topology>
    </subcellularLocation>
</comment>
<proteinExistence type="inferred from homology"/>
<reference evidence="8" key="1">
    <citation type="journal article" date="2019" name="Gigascience">
        <title>De novo genome assembly of the endangered Acer yangbiense, a plant species with extremely small populations endemic to Yunnan Province, China.</title>
        <authorList>
            <person name="Yang J."/>
            <person name="Wariss H.M."/>
            <person name="Tao L."/>
            <person name="Zhang R."/>
            <person name="Yun Q."/>
            <person name="Hollingsworth P."/>
            <person name="Dao Z."/>
            <person name="Luo G."/>
            <person name="Guo H."/>
            <person name="Ma Y."/>
            <person name="Sun W."/>
        </authorList>
    </citation>
    <scope>NUCLEOTIDE SEQUENCE [LARGE SCALE GENOMIC DNA]</scope>
    <source>
        <strain evidence="8">cv. Malutang</strain>
    </source>
</reference>
<dbReference type="OrthoDB" id="8904098at2759"/>
<feature type="transmembrane region" description="Helical" evidence="6">
    <location>
        <begin position="639"/>
        <end position="659"/>
    </location>
</feature>
<comment type="similarity">
    <text evidence="2">Belongs to the major facilitator superfamily. Proton-dependent oligopeptide transporter (POT/PTR) (TC 2.A.17) family.</text>
</comment>
<feature type="transmembrane region" description="Helical" evidence="6">
    <location>
        <begin position="888"/>
        <end position="907"/>
    </location>
</feature>
<feature type="transmembrane region" description="Helical" evidence="6">
    <location>
        <begin position="490"/>
        <end position="513"/>
    </location>
</feature>
<feature type="transmembrane region" description="Helical" evidence="6">
    <location>
        <begin position="1200"/>
        <end position="1223"/>
    </location>
</feature>
<sequence>MEKMENNYSSTDDEPKTNYRGWKSMPFVIGNETFEKLGTIGASANLLVYFTTVFNMKSITATTLVNVFNGTANFATLPGAFLCDTYFGRYKTLGFASGLLVLTMTSAVSKLHPPHCGTQEIGTCPGATPWQITFLLSGLGLLVVGAAGIRPCNLAFGADQFNPGTESGKRGISSFFNWYYFTFTFAMMISLSIIVYVQSDVSWSLGLAIPAIMMFFSCVMFFLGTRLYVKVKPDGSPLASMVQVIVVAIKKRRLSLPEQPWLSLYKNIPKGCINSKLPYTNQFRFLDKAAIMTPEDQVNADGSAVDPWRLCSMQKVEELKCLLRVIPIWAAGVVYYIALIQQQTYVVFQALQSDRRLGSFRIPAASYIIFTMIGLTIWIPLYDRIIVPRLQRLTKKEGGISILQRMGFGMVLAIVTMIISAIVEEKRRALAIAKPLGVEEQRGAISSLSGLWLIPQLTLIGLSEAFTIIGQVELYYKQFPENMRSIGGSLTFVGIAISNYLSSFLISIVHQTTKGAAAGDWLPEDLNKGRLDYFYYFVAALGVINFGYFLVCAKWYKYKGNEDSAPEIGMEKLKSGKPQKFRRNSALKHNNGSFVSPLSVMFLSPQLVFSGLTEAFASLSIMEFFTMRMPESMRTVAGAIFFLSLSITSYTSTLIANIIHTATKNNETPCKYVDLENSISCNSRNLSKSDSMDEEKGLERVRLDSMEKMENNNSSTDDEPKTNYRGWKSIPFVIGNETFEKLGTTGASANLLVYFTTVFNMKSITATTLVNVFNGTANFATLPRAFLCDTYFGRYKTLGFASVASFLGLLVLTMTSAVSKLHPPHCGTQEIGTCPGATPWQITFLLSGLGLLVVGAAGIRPCNLAFGADQFNPGTESGKRGISSFFNWYYFTFTFAMMISLSIIVYVQSDVSWSLGLAIPAIMMFFSCVMFFLGTRLYVKVKPDGSHLASMVQVIVVAIKKRRLSLPEQPWLSLHKNIPKGCINSKLPYTNQFRFLDKAAIMTPEDQVNADGSAVDPWRLCSMQKVEELKCLLRVIPIWAAGVVYYVALIQQQTYVVFQVLQSDRRLGSFRIPAASYTIFTMIGLTIWIPLYDRIIVPMLQRLTKKEGGISTLQRMGFGMVLAIVTMLISAIVEEKRRALAIAKPLGVEEQRGAISSLSGLWLIPQLTLIGLSEALTLIGQVELYYKQFPENMRSIGGSLLFVGIAISNYLSSFLISIVHQTTKGAATGDWLPEDLNKGRLDYFYYFVAALGVINFGYFLVCAKWYKYKGNGDSAPEIGMEKLKSGKPPV</sequence>
<evidence type="ECO:0000256" key="1">
    <source>
        <dbReference type="ARBA" id="ARBA00004141"/>
    </source>
</evidence>
<feature type="transmembrane region" description="Helical" evidence="6">
    <location>
        <begin position="178"/>
        <end position="197"/>
    </location>
</feature>
<dbReference type="Proteomes" id="UP000323000">
    <property type="component" value="Chromosome 11"/>
</dbReference>
<gene>
    <name evidence="7" type="ORF">EZV62_022934</name>
</gene>
<keyword evidence="3 6" id="KW-0812">Transmembrane</keyword>
<feature type="transmembrane region" description="Helical" evidence="6">
    <location>
        <begin position="402"/>
        <end position="423"/>
    </location>
</feature>
<dbReference type="Gene3D" id="1.20.1250.20">
    <property type="entry name" value="MFS general substrate transporter like domains"/>
    <property type="match status" value="3"/>
</dbReference>
<feature type="transmembrane region" description="Helical" evidence="6">
    <location>
        <begin position="1031"/>
        <end position="1050"/>
    </location>
</feature>